<gene>
    <name evidence="1" type="ORF">GCM10025782_20300</name>
</gene>
<proteinExistence type="predicted"/>
<accession>A0ABP8Y611</accession>
<name>A0ABP8Y611_9MICO</name>
<protein>
    <submittedName>
        <fullName evidence="1">Uncharacterized protein</fullName>
    </submittedName>
</protein>
<keyword evidence="2" id="KW-1185">Reference proteome</keyword>
<reference evidence="2" key="1">
    <citation type="journal article" date="2019" name="Int. J. Syst. Evol. Microbiol.">
        <title>The Global Catalogue of Microorganisms (GCM) 10K type strain sequencing project: providing services to taxonomists for standard genome sequencing and annotation.</title>
        <authorList>
            <consortium name="The Broad Institute Genomics Platform"/>
            <consortium name="The Broad Institute Genome Sequencing Center for Infectious Disease"/>
            <person name="Wu L."/>
            <person name="Ma J."/>
        </authorList>
    </citation>
    <scope>NUCLEOTIDE SEQUENCE [LARGE SCALE GENOMIC DNA]</scope>
    <source>
        <strain evidence="2">JCM 18961</strain>
    </source>
</reference>
<evidence type="ECO:0000313" key="1">
    <source>
        <dbReference type="EMBL" id="GAA4722283.1"/>
    </source>
</evidence>
<dbReference type="EMBL" id="BAABLO010000005">
    <property type="protein sequence ID" value="GAA4722283.1"/>
    <property type="molecule type" value="Genomic_DNA"/>
</dbReference>
<dbReference type="Proteomes" id="UP001500556">
    <property type="component" value="Unassembled WGS sequence"/>
</dbReference>
<comment type="caution">
    <text evidence="1">The sequence shown here is derived from an EMBL/GenBank/DDBJ whole genome shotgun (WGS) entry which is preliminary data.</text>
</comment>
<sequence>MHTRNMGSSYVTTSPLSLARLLWFYGEDSLWERALAPSPRAVADLAPLFGELRLDGARLHLLRPDGPRDSYLLLPVIELLEGVARPAARTRRRPKKQLPDVLDVAEEVRWSDPQLREVSRLVDALVHGTA</sequence>
<organism evidence="1 2">
    <name type="scientific">Pedococcus ginsenosidimutans</name>
    <dbReference type="NCBI Taxonomy" id="490570"/>
    <lineage>
        <taxon>Bacteria</taxon>
        <taxon>Bacillati</taxon>
        <taxon>Actinomycetota</taxon>
        <taxon>Actinomycetes</taxon>
        <taxon>Micrococcales</taxon>
        <taxon>Intrasporangiaceae</taxon>
        <taxon>Pedococcus</taxon>
    </lineage>
</organism>
<evidence type="ECO:0000313" key="2">
    <source>
        <dbReference type="Proteomes" id="UP001500556"/>
    </source>
</evidence>